<feature type="domain" description="DUF4440" evidence="2">
    <location>
        <begin position="29"/>
        <end position="127"/>
    </location>
</feature>
<feature type="chain" id="PRO_5014503610" evidence="1">
    <location>
        <begin position="18"/>
        <end position="136"/>
    </location>
</feature>
<reference evidence="4 5" key="1">
    <citation type="journal article" date="2018" name="Front. Microbiol.">
        <title>Phylogeny of Vibrio vulnificus from the Analysis of the Core-Genome: Implications for Intra-Species Taxonomy.</title>
        <authorList>
            <person name="Roig F.J."/>
            <person name="Gonzalez-Candelas F."/>
            <person name="Sanjuan E."/>
            <person name="Fouz B."/>
            <person name="Feil E.J."/>
            <person name="Llorens C."/>
            <person name="Baker-Austin C."/>
            <person name="Oliver J.D."/>
            <person name="Danin-Poleg Y."/>
            <person name="Gibas C.J."/>
            <person name="Kashi Y."/>
            <person name="Gulig P.A."/>
            <person name="Morrison S.S."/>
            <person name="Amaro C."/>
        </authorList>
    </citation>
    <scope>NUCLEOTIDE SEQUENCE [LARGE SCALE GENOMIC DNA]</scope>
    <source>
        <strain evidence="4 5">CECT4608</strain>
    </source>
</reference>
<evidence type="ECO:0000256" key="1">
    <source>
        <dbReference type="SAM" id="SignalP"/>
    </source>
</evidence>
<keyword evidence="1" id="KW-0732">Signal</keyword>
<dbReference type="KEGG" id="vvl:VV93_v1c32030"/>
<dbReference type="Proteomes" id="UP000237466">
    <property type="component" value="Unassembled WGS sequence"/>
</dbReference>
<organism evidence="4 5">
    <name type="scientific">Vibrio vulnificus</name>
    <dbReference type="NCBI Taxonomy" id="672"/>
    <lineage>
        <taxon>Bacteria</taxon>
        <taxon>Pseudomonadati</taxon>
        <taxon>Pseudomonadota</taxon>
        <taxon>Gammaproteobacteria</taxon>
        <taxon>Vibrionales</taxon>
        <taxon>Vibrionaceae</taxon>
        <taxon>Vibrio</taxon>
    </lineage>
</organism>
<dbReference type="RefSeq" id="WP_017791475.1">
    <property type="nucleotide sequence ID" value="NZ_CP009262.1"/>
</dbReference>
<evidence type="ECO:0000313" key="5">
    <source>
        <dbReference type="Proteomes" id="UP000237466"/>
    </source>
</evidence>
<dbReference type="AlphaFoldDB" id="A0A087IJL1"/>
<reference evidence="3" key="2">
    <citation type="submission" date="2021-03" db="EMBL/GenBank/DDBJ databases">
        <title>Study of the foodborne Vibrio vulnificus isolates from China.</title>
        <authorList>
            <person name="Zheng Z."/>
            <person name="Ye L."/>
        </authorList>
    </citation>
    <scope>NUCLEOTIDE SEQUENCE</scope>
    <source>
        <strain evidence="3">Vv1582</strain>
    </source>
</reference>
<dbReference type="Gene3D" id="3.10.450.50">
    <property type="match status" value="1"/>
</dbReference>
<sequence length="136" mass="14971">MRLLLLVIGLMSFSLHASVDYRKPQSPSELHALFGEYFIQKDLTGLTSLFDENAVLVLDASGKQAIGRKEIGQALKGYMSGDVEMVTKSVSIHINGTLAQVRSEWEIPNVTSGVALEVMHYVDGGWLYIIDNPNGF</sequence>
<proteinExistence type="predicted"/>
<dbReference type="SUPFAM" id="SSF54427">
    <property type="entry name" value="NTF2-like"/>
    <property type="match status" value="1"/>
</dbReference>
<dbReference type="OrthoDB" id="7375616at2"/>
<protein>
    <submittedName>
        <fullName evidence="4">Nuclear transport factor 2 family protein</fullName>
    </submittedName>
</protein>
<dbReference type="InterPro" id="IPR027843">
    <property type="entry name" value="DUF4440"/>
</dbReference>
<dbReference type="Pfam" id="PF14534">
    <property type="entry name" value="DUF4440"/>
    <property type="match status" value="1"/>
</dbReference>
<dbReference type="EMBL" id="JAFKOQ010000002">
    <property type="protein sequence ID" value="MBN8121043.1"/>
    <property type="molecule type" value="Genomic_DNA"/>
</dbReference>
<dbReference type="Proteomes" id="UP000664056">
    <property type="component" value="Unassembled WGS sequence"/>
</dbReference>
<comment type="caution">
    <text evidence="4">The sequence shown here is derived from an EMBL/GenBank/DDBJ whole genome shotgun (WGS) entry which is preliminary data.</text>
</comment>
<name>A0A087IJL1_VIBVL</name>
<accession>A0A087IJL1</accession>
<dbReference type="InterPro" id="IPR032710">
    <property type="entry name" value="NTF2-like_dom_sf"/>
</dbReference>
<dbReference type="EMBL" id="PDGH01000102">
    <property type="protein sequence ID" value="POB46439.1"/>
    <property type="molecule type" value="Genomic_DNA"/>
</dbReference>
<gene>
    <name evidence="4" type="ORF">CRN52_14920</name>
    <name evidence="3" type="ORF">J0J18_04820</name>
</gene>
<feature type="signal peptide" evidence="1">
    <location>
        <begin position="1"/>
        <end position="17"/>
    </location>
</feature>
<evidence type="ECO:0000313" key="3">
    <source>
        <dbReference type="EMBL" id="MBN8121043.1"/>
    </source>
</evidence>
<evidence type="ECO:0000313" key="4">
    <source>
        <dbReference type="EMBL" id="POB46439.1"/>
    </source>
</evidence>
<evidence type="ECO:0000259" key="2">
    <source>
        <dbReference type="Pfam" id="PF14534"/>
    </source>
</evidence>